<feature type="compositionally biased region" description="Polar residues" evidence="1">
    <location>
        <begin position="502"/>
        <end position="511"/>
    </location>
</feature>
<feature type="region of interest" description="Disordered" evidence="1">
    <location>
        <begin position="95"/>
        <end position="120"/>
    </location>
</feature>
<organism evidence="2 3">
    <name type="scientific">Mycena sanguinolenta</name>
    <dbReference type="NCBI Taxonomy" id="230812"/>
    <lineage>
        <taxon>Eukaryota</taxon>
        <taxon>Fungi</taxon>
        <taxon>Dikarya</taxon>
        <taxon>Basidiomycota</taxon>
        <taxon>Agaricomycotina</taxon>
        <taxon>Agaricomycetes</taxon>
        <taxon>Agaricomycetidae</taxon>
        <taxon>Agaricales</taxon>
        <taxon>Marasmiineae</taxon>
        <taxon>Mycenaceae</taxon>
        <taxon>Mycena</taxon>
    </lineage>
</organism>
<feature type="region of interest" description="Disordered" evidence="1">
    <location>
        <begin position="278"/>
        <end position="306"/>
    </location>
</feature>
<protein>
    <submittedName>
        <fullName evidence="2">Uncharacterized protein</fullName>
    </submittedName>
</protein>
<dbReference type="Proteomes" id="UP000623467">
    <property type="component" value="Unassembled WGS sequence"/>
</dbReference>
<feature type="compositionally biased region" description="Polar residues" evidence="1">
    <location>
        <begin position="624"/>
        <end position="634"/>
    </location>
</feature>
<dbReference type="AlphaFoldDB" id="A0A8H6ZF88"/>
<feature type="compositionally biased region" description="Basic residues" evidence="1">
    <location>
        <begin position="598"/>
        <end position="609"/>
    </location>
</feature>
<gene>
    <name evidence="2" type="ORF">MSAN_00048200</name>
</gene>
<evidence type="ECO:0000313" key="3">
    <source>
        <dbReference type="Proteomes" id="UP000623467"/>
    </source>
</evidence>
<keyword evidence="3" id="KW-1185">Reference proteome</keyword>
<accession>A0A8H6ZF88</accession>
<name>A0A8H6ZF88_9AGAR</name>
<comment type="caution">
    <text evidence="2">The sequence shown here is derived from an EMBL/GenBank/DDBJ whole genome shotgun (WGS) entry which is preliminary data.</text>
</comment>
<evidence type="ECO:0000313" key="2">
    <source>
        <dbReference type="EMBL" id="KAF7376327.1"/>
    </source>
</evidence>
<feature type="compositionally biased region" description="Polar residues" evidence="1">
    <location>
        <begin position="132"/>
        <end position="149"/>
    </location>
</feature>
<feature type="compositionally biased region" description="Polar residues" evidence="1">
    <location>
        <begin position="95"/>
        <end position="106"/>
    </location>
</feature>
<dbReference type="EMBL" id="JACAZH010000001">
    <property type="protein sequence ID" value="KAF7376327.1"/>
    <property type="molecule type" value="Genomic_DNA"/>
</dbReference>
<reference evidence="2" key="1">
    <citation type="submission" date="2020-05" db="EMBL/GenBank/DDBJ databases">
        <title>Mycena genomes resolve the evolution of fungal bioluminescence.</title>
        <authorList>
            <person name="Tsai I.J."/>
        </authorList>
    </citation>
    <scope>NUCLEOTIDE SEQUENCE</scope>
    <source>
        <strain evidence="2">160909Yilan</strain>
    </source>
</reference>
<proteinExistence type="predicted"/>
<feature type="region of interest" description="Disordered" evidence="1">
    <location>
        <begin position="132"/>
        <end position="152"/>
    </location>
</feature>
<evidence type="ECO:0000256" key="1">
    <source>
        <dbReference type="SAM" id="MobiDB-lite"/>
    </source>
</evidence>
<feature type="region of interest" description="Disordered" evidence="1">
    <location>
        <begin position="371"/>
        <end position="634"/>
    </location>
</feature>
<sequence>MPHTPSPPSSPDSVMIIGNDMQVPISFLRQKAESNRVYDDGGWISWASSPPKPIPALHGPSSLPYARCPSGAEGTIVEGEDLSRMIWGLGIEETSNQPHSRANSVHVSHKSTHQSNFPPRLQAQRNSQHNTVFHPQHNLSPRHQLQTSQDRLHPSSLGGIATVDEARNQILLHQRALESLGPRHSLTQEYVQTPKIPTPGLMSTGRTTIWSISWVHMRDSADWDLIGRKLLGINVKLTRPLEPSRPQSLSSRRHLFSYLHVNKRSSILVSSSNLESHTLSTPLNHRPQSSLPTPPGSSSPQWTPFMPHYTDPFPPLDIHNLPPVKPQPNFVQQPVLQEPQECRLDPSQELRKFVYDQMRSLDRDYTSIDFSDAGRIHQTPPLTPHVPSSPSHYRNPPIDMSPPHPGPPPNSPLPPIPSARTNRARNFLAAAPPSPISPDPRVQNRNLSRQPRSVPFARMLQRRLSSVPEEESGHHMEPCSPPPSPPKTASMTRPPRPPSHSLADSFQSRSHAGSGLGQWHAGPMSPGRNGFAPQTRMSAELESDEARWRVPRASGAKATVKLPLKTTNSDVADGREEGSAKSDGNANETAWEKENGKPRKKVRTKKMKGGHWDHAVEDNVSPWLATSQGPEAWA</sequence>
<dbReference type="OrthoDB" id="2573559at2759"/>
<feature type="compositionally biased region" description="Pro residues" evidence="1">
    <location>
        <begin position="399"/>
        <end position="417"/>
    </location>
</feature>